<dbReference type="GO" id="GO:0005634">
    <property type="term" value="C:nucleus"/>
    <property type="evidence" value="ECO:0007669"/>
    <property type="project" value="UniProtKB-SubCell"/>
</dbReference>
<dbReference type="InterPro" id="IPR018122">
    <property type="entry name" value="TF_fork_head_CS_1"/>
</dbReference>
<dbReference type="SMART" id="SM00339">
    <property type="entry name" value="FH"/>
    <property type="match status" value="1"/>
</dbReference>
<sequence length="497" mass="56256">MIKTEEQSIENSNNVFLYRSEIAVNSNGNQYQIDIPEHSSEEKPPSMPYPSIGYLQSDRTYTNIDDKTIIFTPHENNQRIGLHSLSDMKSTSYYHTHHHYDRPYYEPKYENEVSSRQIYISPLDNSINSLKITTQSPYISQHMHPSNNNTEIYSFKSRQSNSPSTHTSGSTLIDSRPSSLEIKHYNSNSSSPKQISPTSTTSASRETIQAKSDQQLSSTTSGDASKKTGGRRQEKPPHSYINMIVQAIKSTPDKRMTLSEIYKFLQSKHDFFNGDYSGWKNSIRHNLSLNECFKKLPKNLLQECGKPGKGHYWTIEENAEYMFEDEGSTRRRPRGFRKKQNMKPYGSVNPSYYQSISECNGISAGNEIQSPYSTQPYTTYEYAPSVPSTVPHTYVPQENSYYSMVSAADLPTYRQHQSSSPSSVVGQNPVAEYAPYPIYTSSPYNNSSGSESGTKVTTLTQMDYKSGCSSNMTPLAPHTIQTASTPYPSFDHIKYVN</sequence>
<dbReference type="SUPFAM" id="SSF46785">
    <property type="entry name" value="Winged helix' DNA-binding domain"/>
    <property type="match status" value="1"/>
</dbReference>
<keyword evidence="4 5" id="KW-0539">Nucleus</keyword>
<dbReference type="GO" id="GO:0001710">
    <property type="term" value="P:mesodermal cell fate commitment"/>
    <property type="evidence" value="ECO:0007669"/>
    <property type="project" value="UniProtKB-ARBA"/>
</dbReference>
<dbReference type="FunFam" id="1.10.10.10:FF:000071">
    <property type="entry name" value="Forkhead box F1"/>
    <property type="match status" value="1"/>
</dbReference>
<dbReference type="PANTHER" id="PTHR46262">
    <property type="entry name" value="FORKHEAD BOX PROTEIN BINIOU"/>
    <property type="match status" value="1"/>
</dbReference>
<evidence type="ECO:0000256" key="4">
    <source>
        <dbReference type="ARBA" id="ARBA00023242"/>
    </source>
</evidence>
<dbReference type="PANTHER" id="PTHR46262:SF2">
    <property type="entry name" value="FORKHEAD BOX PROTEIN BINIOU"/>
    <property type="match status" value="1"/>
</dbReference>
<dbReference type="InterPro" id="IPR030456">
    <property type="entry name" value="TF_fork_head_CS_2"/>
</dbReference>
<dbReference type="PROSITE" id="PS50039">
    <property type="entry name" value="FORK_HEAD_3"/>
    <property type="match status" value="1"/>
</dbReference>
<evidence type="ECO:0000256" key="1">
    <source>
        <dbReference type="ARBA" id="ARBA00004123"/>
    </source>
</evidence>
<feature type="compositionally biased region" description="Polar residues" evidence="6">
    <location>
        <begin position="156"/>
        <end position="178"/>
    </location>
</feature>
<keyword evidence="2" id="KW-0217">Developmental protein</keyword>
<evidence type="ECO:0000256" key="2">
    <source>
        <dbReference type="ARBA" id="ARBA00022473"/>
    </source>
</evidence>
<dbReference type="GO" id="GO:0000978">
    <property type="term" value="F:RNA polymerase II cis-regulatory region sequence-specific DNA binding"/>
    <property type="evidence" value="ECO:0007669"/>
    <property type="project" value="TreeGrafter"/>
</dbReference>
<dbReference type="GO" id="GO:0009887">
    <property type="term" value="P:animal organ morphogenesis"/>
    <property type="evidence" value="ECO:0007669"/>
    <property type="project" value="TreeGrafter"/>
</dbReference>
<dbReference type="InterPro" id="IPR036388">
    <property type="entry name" value="WH-like_DNA-bd_sf"/>
</dbReference>
<dbReference type="PRINTS" id="PR00053">
    <property type="entry name" value="FORKHEAD"/>
</dbReference>
<feature type="region of interest" description="Disordered" evidence="6">
    <location>
        <begin position="156"/>
        <end position="239"/>
    </location>
</feature>
<organism evidence="8">
    <name type="scientific">Culicoides sonorensis</name>
    <name type="common">Biting midge</name>
    <dbReference type="NCBI Taxonomy" id="179676"/>
    <lineage>
        <taxon>Eukaryota</taxon>
        <taxon>Metazoa</taxon>
        <taxon>Ecdysozoa</taxon>
        <taxon>Arthropoda</taxon>
        <taxon>Hexapoda</taxon>
        <taxon>Insecta</taxon>
        <taxon>Pterygota</taxon>
        <taxon>Neoptera</taxon>
        <taxon>Endopterygota</taxon>
        <taxon>Diptera</taxon>
        <taxon>Nematocera</taxon>
        <taxon>Chironomoidea</taxon>
        <taxon>Ceratopogonidae</taxon>
        <taxon>Ceratopogoninae</taxon>
        <taxon>Culicoides</taxon>
        <taxon>Monoculicoides</taxon>
    </lineage>
</organism>
<dbReference type="InterPro" id="IPR001766">
    <property type="entry name" value="Fork_head_dom"/>
</dbReference>
<dbReference type="Gene3D" id="1.10.10.10">
    <property type="entry name" value="Winged helix-like DNA-binding domain superfamily/Winged helix DNA-binding domain"/>
    <property type="match status" value="1"/>
</dbReference>
<dbReference type="PROSITE" id="PS00658">
    <property type="entry name" value="FORK_HEAD_2"/>
    <property type="match status" value="1"/>
</dbReference>
<comment type="subcellular location">
    <subcellularLocation>
        <location evidence="1 5">Nucleus</location>
    </subcellularLocation>
</comment>
<dbReference type="InterPro" id="IPR051770">
    <property type="entry name" value="Forkhead_box_regulator"/>
</dbReference>
<dbReference type="AlphaFoldDB" id="A0A336MBN4"/>
<dbReference type="InterPro" id="IPR036390">
    <property type="entry name" value="WH_DNA-bd_sf"/>
</dbReference>
<protein>
    <submittedName>
        <fullName evidence="8">CSON013335 protein</fullName>
    </submittedName>
</protein>
<keyword evidence="3 5" id="KW-0238">DNA-binding</keyword>
<reference evidence="8" key="1">
    <citation type="submission" date="2018-07" db="EMBL/GenBank/DDBJ databases">
        <authorList>
            <person name="Quirk P.G."/>
            <person name="Krulwich T.A."/>
        </authorList>
    </citation>
    <scope>NUCLEOTIDE SEQUENCE</scope>
</reference>
<gene>
    <name evidence="8" type="primary">CSON013335</name>
</gene>
<feature type="compositionally biased region" description="Polar residues" evidence="6">
    <location>
        <begin position="185"/>
        <end position="223"/>
    </location>
</feature>
<evidence type="ECO:0000256" key="6">
    <source>
        <dbReference type="SAM" id="MobiDB-lite"/>
    </source>
</evidence>
<accession>A0A336MBN4</accession>
<evidence type="ECO:0000256" key="3">
    <source>
        <dbReference type="ARBA" id="ARBA00023125"/>
    </source>
</evidence>
<name>A0A336MBN4_CULSO</name>
<dbReference type="Pfam" id="PF00250">
    <property type="entry name" value="Forkhead"/>
    <property type="match status" value="1"/>
</dbReference>
<proteinExistence type="predicted"/>
<feature type="domain" description="Fork-head" evidence="7">
    <location>
        <begin position="235"/>
        <end position="334"/>
    </location>
</feature>
<dbReference type="VEuPathDB" id="VectorBase:CSON013335"/>
<evidence type="ECO:0000259" key="7">
    <source>
        <dbReference type="PROSITE" id="PS50039"/>
    </source>
</evidence>
<feature type="DNA-binding region" description="Fork-head" evidence="5">
    <location>
        <begin position="235"/>
        <end position="334"/>
    </location>
</feature>
<evidence type="ECO:0000313" key="8">
    <source>
        <dbReference type="EMBL" id="SSX26339.1"/>
    </source>
</evidence>
<dbReference type="GO" id="GO:0000981">
    <property type="term" value="F:DNA-binding transcription factor activity, RNA polymerase II-specific"/>
    <property type="evidence" value="ECO:0007669"/>
    <property type="project" value="TreeGrafter"/>
</dbReference>
<dbReference type="EMBL" id="UFQT01000669">
    <property type="protein sequence ID" value="SSX26339.1"/>
    <property type="molecule type" value="Genomic_DNA"/>
</dbReference>
<evidence type="ECO:0000256" key="5">
    <source>
        <dbReference type="PROSITE-ProRule" id="PRU00089"/>
    </source>
</evidence>
<dbReference type="PROSITE" id="PS00657">
    <property type="entry name" value="FORK_HEAD_1"/>
    <property type="match status" value="1"/>
</dbReference>